<evidence type="ECO:0000313" key="1">
    <source>
        <dbReference type="EMBL" id="MDC8760359.1"/>
    </source>
</evidence>
<sequence>MMTVKQNKILSNCNAVCAFFNAFYNSFDSPPSHFREMHVVLHQSGRPPAEITPCAANSRQFQKKATISKPCDGL</sequence>
<gene>
    <name evidence="1" type="ORF">OIK44_22460</name>
</gene>
<reference evidence="1 2" key="1">
    <citation type="submission" date="2022-10" db="EMBL/GenBank/DDBJ databases">
        <title>Janthinobacterium sp. hw3 Genome sequencing.</title>
        <authorList>
            <person name="Park S."/>
        </authorList>
    </citation>
    <scope>NUCLEOTIDE SEQUENCE [LARGE SCALE GENOMIC DNA]</scope>
    <source>
        <strain evidence="2">hw3</strain>
    </source>
</reference>
<dbReference type="Proteomes" id="UP001221208">
    <property type="component" value="Unassembled WGS sequence"/>
</dbReference>
<comment type="caution">
    <text evidence="1">The sequence shown here is derived from an EMBL/GenBank/DDBJ whole genome shotgun (WGS) entry which is preliminary data.</text>
</comment>
<evidence type="ECO:0000313" key="2">
    <source>
        <dbReference type="Proteomes" id="UP001221208"/>
    </source>
</evidence>
<dbReference type="RefSeq" id="WP_273674105.1">
    <property type="nucleotide sequence ID" value="NZ_JAQQXR010000012.1"/>
</dbReference>
<keyword evidence="2" id="KW-1185">Reference proteome</keyword>
<protein>
    <submittedName>
        <fullName evidence="1">Uncharacterized protein</fullName>
    </submittedName>
</protein>
<dbReference type="EMBL" id="JAQQXR010000012">
    <property type="protein sequence ID" value="MDC8760359.1"/>
    <property type="molecule type" value="Genomic_DNA"/>
</dbReference>
<name>A0ABT5K5T7_9BURK</name>
<proteinExistence type="predicted"/>
<accession>A0ABT5K5T7</accession>
<organism evidence="1 2">
    <name type="scientific">Janthinobacterium fluminis</name>
    <dbReference type="NCBI Taxonomy" id="2987524"/>
    <lineage>
        <taxon>Bacteria</taxon>
        <taxon>Pseudomonadati</taxon>
        <taxon>Pseudomonadota</taxon>
        <taxon>Betaproteobacteria</taxon>
        <taxon>Burkholderiales</taxon>
        <taxon>Oxalobacteraceae</taxon>
        <taxon>Janthinobacterium</taxon>
    </lineage>
</organism>